<evidence type="ECO:0000259" key="2">
    <source>
        <dbReference type="Pfam" id="PF16313"/>
    </source>
</evidence>
<dbReference type="RefSeq" id="WP_109418113.1">
    <property type="nucleotide sequence ID" value="NZ_QEAS01000027.1"/>
</dbReference>
<evidence type="ECO:0008006" key="7">
    <source>
        <dbReference type="Google" id="ProtNLM"/>
    </source>
</evidence>
<dbReference type="PANTHER" id="PTHR38478">
    <property type="entry name" value="PEPTIDASE M1A AND M12B"/>
    <property type="match status" value="1"/>
</dbReference>
<dbReference type="InterPro" id="IPR032534">
    <property type="entry name" value="EcxA_zinc-bd"/>
</dbReference>
<organism evidence="5 6">
    <name type="scientific">Pararcticibacter amylolyticus</name>
    <dbReference type="NCBI Taxonomy" id="2173175"/>
    <lineage>
        <taxon>Bacteria</taxon>
        <taxon>Pseudomonadati</taxon>
        <taxon>Bacteroidota</taxon>
        <taxon>Sphingobacteriia</taxon>
        <taxon>Sphingobacteriales</taxon>
        <taxon>Sphingobacteriaceae</taxon>
        <taxon>Pararcticibacter</taxon>
    </lineage>
</organism>
<dbReference type="Pfam" id="PF17148">
    <property type="entry name" value="DUF5117"/>
    <property type="match status" value="1"/>
</dbReference>
<dbReference type="InterPro" id="IPR033428">
    <property type="entry name" value="DUF5118"/>
</dbReference>
<sequence length="841" mass="94209">MFISCKKWSRTALFAVFLMLLAAAASAQKKSKKKIAAAADTAKAKSLAQQTASRPVTGLKPYKEVVPAGAKSMRSFISIHLVSDHYLFELPDSILGRDILVVTRINKAPADFKIPLVNIGYGGDETGKAVIRFEKIPGDKMVMRSVSFRQFSNDTTSNGLSRSLANSNYQTIQGTFTVKAVNQDAKSTVIDLTDFINGDNGILSFSEPFIRNLIGNLIMDRAFISDIKAFPSNVEIKSVKTYNSKPSPLGTPPPNSFEFNNSLILLPFVPMKPRMADPRIGFFSNAYADFDTNPFGAATTRYIQRWRLEPKPGDLEKYKSGELVEPQKPIVIYIDPATPKKWVPYLIAGINDWQVAFEKAGFKNAIMGREAPLNDSTWSLEDARHSVLVYKPSEIANASGPNVNDPRSGEILETHINWYHSVMTLLRNWYTVQAAAVDPRTHKPELDDALMGQLIRFVSSHEIGHTLGLMHNFGASSTVPVEKLRNKAWVEAHGHTPSIMDYARFNYIAQPEDGIGEKGIFPRIGDYDKWAIEWGYRLIPEAKTAADEKPVLNKWLVNKLASGKQYFYGSQLNPFTNDFPMNDLDPRSQSEDLGDDPVLAGSYAIKNLKRIVPHLTEWFSKPGENYDQAAEMYQELVTHYGRLMGHVLKNIGGMYQTPKTVEQSGPEYDPVPVVRQRKAMAFLQQQLFTTPYWLMNKKLFESSRAGFPMVTRVQQQVLSSLLSSRRINILISAETDFPGRVYTAAEMLRDLRSGIFSELASGRPVPVYRRDLQKVYVESLIPLLDIRTAGGTSDCLSLLKAHSRDLAAQIKKAIPATKDGRTKAHLTDLHERLWRALHPEK</sequence>
<feature type="signal peptide" evidence="1">
    <location>
        <begin position="1"/>
        <end position="27"/>
    </location>
</feature>
<dbReference type="OrthoDB" id="9776599at2"/>
<dbReference type="CDD" id="cd04276">
    <property type="entry name" value="ZnMc_MMP_like_2"/>
    <property type="match status" value="1"/>
</dbReference>
<dbReference type="InterPro" id="IPR024079">
    <property type="entry name" value="MetalloPept_cat_dom_sf"/>
</dbReference>
<gene>
    <name evidence="5" type="ORF">DDR33_22790</name>
</gene>
<dbReference type="InterPro" id="IPR034032">
    <property type="entry name" value="Zn_MMP-like_bac"/>
</dbReference>
<accession>A0A2U2PA96</accession>
<keyword evidence="6" id="KW-1185">Reference proteome</keyword>
<evidence type="ECO:0000313" key="6">
    <source>
        <dbReference type="Proteomes" id="UP000245647"/>
    </source>
</evidence>
<reference evidence="5 6" key="1">
    <citation type="submission" date="2018-04" db="EMBL/GenBank/DDBJ databases">
        <title>Pedobacter chongqingensis sp. nov., isolated from a rottenly hemp rope.</title>
        <authorList>
            <person name="Cai Y."/>
        </authorList>
    </citation>
    <scope>NUCLEOTIDE SEQUENCE [LARGE SCALE GENOMIC DNA]</scope>
    <source>
        <strain evidence="5 6">FJ4-8</strain>
    </source>
</reference>
<dbReference type="InterPro" id="IPR033413">
    <property type="entry name" value="DUF5117"/>
</dbReference>
<evidence type="ECO:0000313" key="5">
    <source>
        <dbReference type="EMBL" id="PWG78307.1"/>
    </source>
</evidence>
<dbReference type="GO" id="GO:0008237">
    <property type="term" value="F:metallopeptidase activity"/>
    <property type="evidence" value="ECO:0007669"/>
    <property type="project" value="InterPro"/>
</dbReference>
<feature type="chain" id="PRO_5015775719" description="Zinc-dependent metalloprotease" evidence="1">
    <location>
        <begin position="28"/>
        <end position="841"/>
    </location>
</feature>
<keyword evidence="1" id="KW-0732">Signal</keyword>
<feature type="domain" description="EcxA zinc-binding" evidence="2">
    <location>
        <begin position="444"/>
        <end position="760"/>
    </location>
</feature>
<name>A0A2U2PA96_9SPHI</name>
<dbReference type="SUPFAM" id="SSF55486">
    <property type="entry name" value="Metalloproteases ('zincins'), catalytic domain"/>
    <property type="match status" value="1"/>
</dbReference>
<dbReference type="AlphaFoldDB" id="A0A2U2PA96"/>
<dbReference type="PANTHER" id="PTHR38478:SF1">
    <property type="entry name" value="ZINC DEPENDENT METALLOPROTEASE DOMAIN LIPOPROTEIN"/>
    <property type="match status" value="1"/>
</dbReference>
<evidence type="ECO:0000256" key="1">
    <source>
        <dbReference type="SAM" id="SignalP"/>
    </source>
</evidence>
<feature type="domain" description="DUF5117" evidence="3">
    <location>
        <begin position="123"/>
        <end position="311"/>
    </location>
</feature>
<evidence type="ECO:0000259" key="4">
    <source>
        <dbReference type="Pfam" id="PF17162"/>
    </source>
</evidence>
<comment type="caution">
    <text evidence="5">The sequence shown here is derived from an EMBL/GenBank/DDBJ whole genome shotgun (WGS) entry which is preliminary data.</text>
</comment>
<proteinExistence type="predicted"/>
<evidence type="ECO:0000259" key="3">
    <source>
        <dbReference type="Pfam" id="PF17148"/>
    </source>
</evidence>
<dbReference type="EMBL" id="QEAS01000027">
    <property type="protein sequence ID" value="PWG78307.1"/>
    <property type="molecule type" value="Genomic_DNA"/>
</dbReference>
<feature type="domain" description="DUF5118" evidence="4">
    <location>
        <begin position="60"/>
        <end position="107"/>
    </location>
</feature>
<dbReference type="Pfam" id="PF16313">
    <property type="entry name" value="DUF4953"/>
    <property type="match status" value="1"/>
</dbReference>
<dbReference type="Proteomes" id="UP000245647">
    <property type="component" value="Unassembled WGS sequence"/>
</dbReference>
<dbReference type="Gene3D" id="3.40.390.10">
    <property type="entry name" value="Collagenase (Catalytic Domain)"/>
    <property type="match status" value="1"/>
</dbReference>
<protein>
    <recommendedName>
        <fullName evidence="7">Zinc-dependent metalloprotease</fullName>
    </recommendedName>
</protein>
<dbReference type="Pfam" id="PF17162">
    <property type="entry name" value="DUF5118"/>
    <property type="match status" value="1"/>
</dbReference>